<accession>S4TR97</accession>
<sequence>MSESPNATYRGNMMCIKFSYDFQIVLPIEDGKALLELLSKAEIFKDEYKKDPYIEPMDKSIDVRFLARTKYELLKLAFLRTENESD</sequence>
<reference evidence="1 2" key="1">
    <citation type="journal article" date="2013" name="BMC Genomics">
        <title>Genomic characterization provides new insight into Salmonella phage diversity.</title>
        <authorList>
            <person name="Moreno Switt A.I."/>
            <person name="Orsi R.H."/>
            <person name="den Bakker H.C."/>
            <person name="Vongkamjan K."/>
            <person name="Altier C."/>
            <person name="Wiedmann M."/>
        </authorList>
    </citation>
    <scope>NUCLEOTIDE SEQUENCE [LARGE SCALE GENOMIC DNA]</scope>
</reference>
<dbReference type="RefSeq" id="YP_008239447.1">
    <property type="nucleotide sequence ID" value="NC_021772.1"/>
</dbReference>
<dbReference type="KEGG" id="vg:16275491"/>
<dbReference type="OrthoDB" id="25348at10239"/>
<protein>
    <submittedName>
        <fullName evidence="1">Uncharacterized protein</fullName>
    </submittedName>
</protein>
<evidence type="ECO:0000313" key="2">
    <source>
        <dbReference type="Proteomes" id="UP000014990"/>
    </source>
</evidence>
<dbReference type="GeneID" id="16275491"/>
<gene>
    <name evidence="1" type="ORF">SP058_00215</name>
</gene>
<keyword evidence="2" id="KW-1185">Reference proteome</keyword>
<dbReference type="Proteomes" id="UP000014990">
    <property type="component" value="Segment"/>
</dbReference>
<evidence type="ECO:0000313" key="1">
    <source>
        <dbReference type="EMBL" id="AGF88158.1"/>
    </source>
</evidence>
<name>S4TR97_9CAUD</name>
<dbReference type="EMBL" id="KC139517">
    <property type="protein sequence ID" value="AGF88158.1"/>
    <property type="molecule type" value="Genomic_DNA"/>
</dbReference>
<proteinExistence type="predicted"/>
<organism evidence="1 2">
    <name type="scientific">Salmonella phage FSL SP-058</name>
    <dbReference type="NCBI Taxonomy" id="1173761"/>
    <lineage>
        <taxon>Viruses</taxon>
        <taxon>Duplodnaviria</taxon>
        <taxon>Heunggongvirae</taxon>
        <taxon>Uroviricota</taxon>
        <taxon>Caudoviricetes</taxon>
        <taxon>Schitoviridae</taxon>
        <taxon>Humphriesvirinae</taxon>
        <taxon>Ithacavirus</taxon>
        <taxon>Ithacavirus SP058</taxon>
    </lineage>
</organism>